<evidence type="ECO:0000313" key="2">
    <source>
        <dbReference type="EMBL" id="KAG5635415.1"/>
    </source>
</evidence>
<feature type="compositionally biased region" description="Basic and acidic residues" evidence="1">
    <location>
        <begin position="516"/>
        <end position="528"/>
    </location>
</feature>
<comment type="caution">
    <text evidence="2">The sequence shown here is derived from an EMBL/GenBank/DDBJ whole genome shotgun (WGS) entry which is preliminary data.</text>
</comment>
<reference evidence="2" key="2">
    <citation type="submission" date="2021-10" db="EMBL/GenBank/DDBJ databases">
        <title>Phylogenomics reveals ancestral predisposition of the termite-cultivated fungus Termitomyces towards a domesticated lifestyle.</title>
        <authorList>
            <person name="Auxier B."/>
            <person name="Grum-Grzhimaylo A."/>
            <person name="Cardenas M.E."/>
            <person name="Lodge J.D."/>
            <person name="Laessoe T."/>
            <person name="Pedersen O."/>
            <person name="Smith M.E."/>
            <person name="Kuyper T.W."/>
            <person name="Franco-Molano E.A."/>
            <person name="Baroni T.J."/>
            <person name="Aanen D.K."/>
        </authorList>
    </citation>
    <scope>NUCLEOTIDE SEQUENCE</scope>
    <source>
        <strain evidence="2">D49</strain>
    </source>
</reference>
<dbReference type="EMBL" id="JABCKI010006098">
    <property type="protein sequence ID" value="KAG5635415.1"/>
    <property type="molecule type" value="Genomic_DNA"/>
</dbReference>
<feature type="region of interest" description="Disordered" evidence="1">
    <location>
        <begin position="155"/>
        <end position="243"/>
    </location>
</feature>
<name>A0A9P7K3Y7_9AGAR</name>
<dbReference type="OrthoDB" id="3215534at2759"/>
<feature type="compositionally biased region" description="Polar residues" evidence="1">
    <location>
        <begin position="269"/>
        <end position="283"/>
    </location>
</feature>
<feature type="region of interest" description="Disordered" evidence="1">
    <location>
        <begin position="432"/>
        <end position="473"/>
    </location>
</feature>
<sequence>MQAKKRSFSPTSDDGDLVIPPIANDDTPPPPERPLLRQPVAFAWSSSTFAAPDPTALNTYQASVATAPAYGDTYFLPGQEVTLPVPQPRKRKKVTEGPSKKRKPNEYASQTNRFRLQPPSVNVETIVQQSNVMVGSAPKVSASLPVSNSASLYDSSGFPAQNRGHSGFINAPQATTSKTKQPSTKQPSNYSTSMVTKWKATGVTAQQESHRSASSIGKRPSTPHKRYPSSSNNASSSADASHVVPQSFNHYRRDYERDVSIQEIESPDHSSTYYSRRNSMGTGSASSSRNPRGDSSSTYGADEGSTKSSRQETRRVQKVPLSAITLLIHDGRSGVMDHQLTEVMLPTRLVNDSDPEEGFWGDAKLLAEQLQSSAARIDGDSPQPFQQLLPRIFLVFPPQGLRGLSLCAKNIVNFFYVRDLTIEVFVEALVPPGRMPQRPQIPRGYAPSPTPDISSPSPSPERETFYELPEERKRNAHRIARDFEEFRRFQQSLARPDSSSPPLSDGGRKPRQNPGKVERQKTSTEHKPTSPQTMPTGASTAVAASPQFSDSRFESPDLDNSPDDVHRLVSEAMDQLLQDDDEWMEFYQAKAALKPHRAMDVLKQYRFVKRMIDQWAGQQAPFRTFQSHITRALKIEEPENFASVCVETLALLQLYGPKGKHFEDPRVVEMINDRRKPEYNAKPIKRLLHLMQDIDKKWKEEHPDESTS</sequence>
<feature type="compositionally biased region" description="Basic and acidic residues" evidence="1">
    <location>
        <begin position="460"/>
        <end position="473"/>
    </location>
</feature>
<proteinExistence type="predicted"/>
<accession>A0A9P7K3Y7</accession>
<feature type="compositionally biased region" description="Low complexity" evidence="1">
    <location>
        <begin position="284"/>
        <end position="297"/>
    </location>
</feature>
<protein>
    <submittedName>
        <fullName evidence="2">Uncharacterized protein</fullName>
    </submittedName>
</protein>
<keyword evidence="3" id="KW-1185">Reference proteome</keyword>
<feature type="region of interest" description="Disordered" evidence="1">
    <location>
        <begin position="259"/>
        <end position="316"/>
    </location>
</feature>
<feature type="region of interest" description="Disordered" evidence="1">
    <location>
        <begin position="80"/>
        <end position="114"/>
    </location>
</feature>
<evidence type="ECO:0000256" key="1">
    <source>
        <dbReference type="SAM" id="MobiDB-lite"/>
    </source>
</evidence>
<feature type="region of interest" description="Disordered" evidence="1">
    <location>
        <begin position="1"/>
        <end position="35"/>
    </location>
</feature>
<organism evidence="2 3">
    <name type="scientific">Sphagnurus paluster</name>
    <dbReference type="NCBI Taxonomy" id="117069"/>
    <lineage>
        <taxon>Eukaryota</taxon>
        <taxon>Fungi</taxon>
        <taxon>Dikarya</taxon>
        <taxon>Basidiomycota</taxon>
        <taxon>Agaricomycotina</taxon>
        <taxon>Agaricomycetes</taxon>
        <taxon>Agaricomycetidae</taxon>
        <taxon>Agaricales</taxon>
        <taxon>Tricholomatineae</taxon>
        <taxon>Lyophyllaceae</taxon>
        <taxon>Sphagnurus</taxon>
    </lineage>
</organism>
<gene>
    <name evidence="2" type="ORF">H0H81_011335</name>
</gene>
<dbReference type="Proteomes" id="UP000717328">
    <property type="component" value="Unassembled WGS sequence"/>
</dbReference>
<feature type="compositionally biased region" description="Low complexity" evidence="1">
    <location>
        <begin position="229"/>
        <end position="241"/>
    </location>
</feature>
<dbReference type="AlphaFoldDB" id="A0A9P7K3Y7"/>
<feature type="compositionally biased region" description="Polar residues" evidence="1">
    <location>
        <begin position="203"/>
        <end position="215"/>
    </location>
</feature>
<reference evidence="2" key="1">
    <citation type="submission" date="2021-02" db="EMBL/GenBank/DDBJ databases">
        <authorList>
            <person name="Nieuwenhuis M."/>
            <person name="Van De Peppel L.J.J."/>
        </authorList>
    </citation>
    <scope>NUCLEOTIDE SEQUENCE</scope>
    <source>
        <strain evidence="2">D49</strain>
    </source>
</reference>
<feature type="compositionally biased region" description="Polar residues" evidence="1">
    <location>
        <begin position="529"/>
        <end position="539"/>
    </location>
</feature>
<feature type="compositionally biased region" description="Low complexity" evidence="1">
    <location>
        <begin position="175"/>
        <end position="188"/>
    </location>
</feature>
<feature type="region of interest" description="Disordered" evidence="1">
    <location>
        <begin position="488"/>
        <end position="562"/>
    </location>
</feature>
<evidence type="ECO:0000313" key="3">
    <source>
        <dbReference type="Proteomes" id="UP000717328"/>
    </source>
</evidence>
<feature type="compositionally biased region" description="Low complexity" evidence="1">
    <location>
        <begin position="492"/>
        <end position="505"/>
    </location>
</feature>